<dbReference type="SUPFAM" id="SSF52096">
    <property type="entry name" value="ClpP/crotonase"/>
    <property type="match status" value="1"/>
</dbReference>
<protein>
    <submittedName>
        <fullName evidence="2">Enoyl-CoA hydratase-related protein</fullName>
    </submittedName>
</protein>
<dbReference type="PANTHER" id="PTHR42964">
    <property type="entry name" value="ENOYL-COA HYDRATASE"/>
    <property type="match status" value="1"/>
</dbReference>
<dbReference type="CDD" id="cd06558">
    <property type="entry name" value="crotonase-like"/>
    <property type="match status" value="1"/>
</dbReference>
<dbReference type="Gene3D" id="3.90.226.10">
    <property type="entry name" value="2-enoyl-CoA Hydratase, Chain A, domain 1"/>
    <property type="match status" value="1"/>
</dbReference>
<keyword evidence="3" id="KW-1185">Reference proteome</keyword>
<gene>
    <name evidence="2" type="ORF">M6D93_14495</name>
</gene>
<reference evidence="2" key="2">
    <citation type="submission" date="2022-05" db="EMBL/GenBank/DDBJ databases">
        <authorList>
            <person name="Kim J.-S."/>
            <person name="Lee K."/>
            <person name="Suh M."/>
            <person name="Eom M."/>
            <person name="Kim J.-S."/>
            <person name="Kim D.-S."/>
            <person name="Ko S.-H."/>
            <person name="Shin Y."/>
            <person name="Lee J.-S."/>
        </authorList>
    </citation>
    <scope>NUCLEOTIDE SEQUENCE</scope>
    <source>
        <strain evidence="2">N237</strain>
    </source>
</reference>
<dbReference type="PANTHER" id="PTHR42964:SF1">
    <property type="entry name" value="POLYKETIDE BIOSYNTHESIS ENOYL-COA HYDRATASE PKSH-RELATED"/>
    <property type="match status" value="1"/>
</dbReference>
<sequence length="257" mass="27326">MATVHYAVEGGVATLTLDAPERRNALSAPLLRVLRDHLDSAEADPTVRAVVLSHVGPVFSSGMDLTQVSDVAEQDQPIRAFPVLLQRLWEFGKPVLARVDGKARAGGIGLVAVCDIVLATAASDFAFTEVRLGLVPAVISVPLLKQLSPREAMELLLTGETFGAERARQLGLINSVCADVAALDLELTRYLQLLRLGEPGALAATKIMARRDRSGVDMAEDFAAMSELSAGFFAGPQAAEGIAAFAAKRRPRWAEGD</sequence>
<dbReference type="EMBL" id="CP097332">
    <property type="protein sequence ID" value="UQX87503.1"/>
    <property type="molecule type" value="Genomic_DNA"/>
</dbReference>
<evidence type="ECO:0000313" key="3">
    <source>
        <dbReference type="Proteomes" id="UP001056336"/>
    </source>
</evidence>
<proteinExistence type="inferred from homology"/>
<comment type="similarity">
    <text evidence="1">Belongs to the enoyl-CoA hydratase/isomerase family.</text>
</comment>
<accession>A0ABY4QVM8</accession>
<dbReference type="Proteomes" id="UP001056336">
    <property type="component" value="Chromosome"/>
</dbReference>
<dbReference type="Gene3D" id="1.10.12.10">
    <property type="entry name" value="Lyase 2-enoyl-coa Hydratase, Chain A, domain 2"/>
    <property type="match status" value="1"/>
</dbReference>
<dbReference type="Pfam" id="PF00378">
    <property type="entry name" value="ECH_1"/>
    <property type="match status" value="1"/>
</dbReference>
<dbReference type="InterPro" id="IPR051683">
    <property type="entry name" value="Enoyl-CoA_Hydratase/Isomerase"/>
</dbReference>
<evidence type="ECO:0000256" key="1">
    <source>
        <dbReference type="ARBA" id="ARBA00005254"/>
    </source>
</evidence>
<evidence type="ECO:0000313" key="2">
    <source>
        <dbReference type="EMBL" id="UQX87503.1"/>
    </source>
</evidence>
<dbReference type="InterPro" id="IPR001753">
    <property type="entry name" value="Enoyl-CoA_hydra/iso"/>
</dbReference>
<reference evidence="2" key="1">
    <citation type="journal article" date="2018" name="Int. J. Syst. Evol. Microbiol.">
        <title>Jatrophihabitans telluris sp. nov., isolated from sediment soil of lava forest wetlands and the emended description of the genus Jatrophihabitans.</title>
        <authorList>
            <person name="Lee K.C."/>
            <person name="Suh M.K."/>
            <person name="Eom M.K."/>
            <person name="Kim K.K."/>
            <person name="Kim J.S."/>
            <person name="Kim D.S."/>
            <person name="Ko S.H."/>
            <person name="Shin Y.K."/>
            <person name="Lee J.S."/>
        </authorList>
    </citation>
    <scope>NUCLEOTIDE SEQUENCE</scope>
    <source>
        <strain evidence="2">N237</strain>
    </source>
</reference>
<dbReference type="RefSeq" id="WP_249770085.1">
    <property type="nucleotide sequence ID" value="NZ_CP097332.1"/>
</dbReference>
<dbReference type="InterPro" id="IPR014748">
    <property type="entry name" value="Enoyl-CoA_hydra_C"/>
</dbReference>
<organism evidence="2 3">
    <name type="scientific">Jatrophihabitans telluris</name>
    <dbReference type="NCBI Taxonomy" id="2038343"/>
    <lineage>
        <taxon>Bacteria</taxon>
        <taxon>Bacillati</taxon>
        <taxon>Actinomycetota</taxon>
        <taxon>Actinomycetes</taxon>
        <taxon>Jatrophihabitantales</taxon>
        <taxon>Jatrophihabitantaceae</taxon>
        <taxon>Jatrophihabitans</taxon>
    </lineage>
</organism>
<dbReference type="InterPro" id="IPR029045">
    <property type="entry name" value="ClpP/crotonase-like_dom_sf"/>
</dbReference>
<name>A0ABY4QVM8_9ACTN</name>